<dbReference type="AlphaFoldDB" id="A0A834SRQ0"/>
<evidence type="ECO:0000259" key="7">
    <source>
        <dbReference type="Pfam" id="PF17917"/>
    </source>
</evidence>
<evidence type="ECO:0000313" key="9">
    <source>
        <dbReference type="Proteomes" id="UP000634136"/>
    </source>
</evidence>
<dbReference type="OrthoDB" id="1436587at2759"/>
<evidence type="ECO:0000256" key="4">
    <source>
        <dbReference type="ARBA" id="ARBA00022759"/>
    </source>
</evidence>
<dbReference type="InterPro" id="IPR041373">
    <property type="entry name" value="RT_RNaseH"/>
</dbReference>
<proteinExistence type="predicted"/>
<dbReference type="FunFam" id="3.10.20.370:FF:000001">
    <property type="entry name" value="Retrovirus-related Pol polyprotein from transposon 17.6-like protein"/>
    <property type="match status" value="1"/>
</dbReference>
<keyword evidence="2" id="KW-0548">Nucleotidyltransferase</keyword>
<evidence type="ECO:0000256" key="3">
    <source>
        <dbReference type="ARBA" id="ARBA00022722"/>
    </source>
</evidence>
<evidence type="ECO:0000256" key="1">
    <source>
        <dbReference type="ARBA" id="ARBA00022679"/>
    </source>
</evidence>
<sequence length="242" mass="28183">MTSVPMLAMPNFNLPFEMEIDASGSGVGAVLMQGKRPIAYFSQLLSNQPRKCSVYEREVIAIMLAVKKWRHYLIGQKFMIRTYQKAIKYLLEQRIIDPGQLKWASKLMGYSFEIQYKPRVENKAGDALSRRGETAELNEFSIWKFDELDSWEDEVQKDKRLMEIKKQIITRNKPPMGYNIRYGCWVYNGRLVLPKGFKRAAKLIEEQPKVRYAIANRVIAGLIKSFPFVKCFNIEIINIDLE</sequence>
<evidence type="ECO:0000256" key="2">
    <source>
        <dbReference type="ARBA" id="ARBA00022695"/>
    </source>
</evidence>
<dbReference type="SUPFAM" id="SSF56672">
    <property type="entry name" value="DNA/RNA polymerases"/>
    <property type="match status" value="1"/>
</dbReference>
<keyword evidence="5" id="KW-0378">Hydrolase</keyword>
<dbReference type="Proteomes" id="UP000634136">
    <property type="component" value="Unassembled WGS sequence"/>
</dbReference>
<protein>
    <submittedName>
        <fullName evidence="8">Transposon Tf2-12 polyprotein</fullName>
    </submittedName>
</protein>
<keyword evidence="3" id="KW-0540">Nuclease</keyword>
<dbReference type="GO" id="GO:0004519">
    <property type="term" value="F:endonuclease activity"/>
    <property type="evidence" value="ECO:0007669"/>
    <property type="project" value="UniProtKB-KW"/>
</dbReference>
<dbReference type="EMBL" id="JAAIUW010000013">
    <property type="protein sequence ID" value="KAF7802184.1"/>
    <property type="molecule type" value="Genomic_DNA"/>
</dbReference>
<evidence type="ECO:0000313" key="8">
    <source>
        <dbReference type="EMBL" id="KAF7802184.1"/>
    </source>
</evidence>
<dbReference type="PANTHER" id="PTHR34072:SF55">
    <property type="entry name" value="DNA_RNA POLYMERASES SUPERFAMILY PROTEIN"/>
    <property type="match status" value="1"/>
</dbReference>
<organism evidence="8 9">
    <name type="scientific">Senna tora</name>
    <dbReference type="NCBI Taxonomy" id="362788"/>
    <lineage>
        <taxon>Eukaryota</taxon>
        <taxon>Viridiplantae</taxon>
        <taxon>Streptophyta</taxon>
        <taxon>Embryophyta</taxon>
        <taxon>Tracheophyta</taxon>
        <taxon>Spermatophyta</taxon>
        <taxon>Magnoliopsida</taxon>
        <taxon>eudicotyledons</taxon>
        <taxon>Gunneridae</taxon>
        <taxon>Pentapetalae</taxon>
        <taxon>rosids</taxon>
        <taxon>fabids</taxon>
        <taxon>Fabales</taxon>
        <taxon>Fabaceae</taxon>
        <taxon>Caesalpinioideae</taxon>
        <taxon>Cassia clade</taxon>
        <taxon>Senna</taxon>
    </lineage>
</organism>
<dbReference type="PANTHER" id="PTHR34072">
    <property type="entry name" value="ENZYMATIC POLYPROTEIN-RELATED"/>
    <property type="match status" value="1"/>
</dbReference>
<dbReference type="InterPro" id="IPR043502">
    <property type="entry name" value="DNA/RNA_pol_sf"/>
</dbReference>
<reference evidence="8" key="1">
    <citation type="submission" date="2020-09" db="EMBL/GenBank/DDBJ databases">
        <title>Genome-Enabled Discovery of Anthraquinone Biosynthesis in Senna tora.</title>
        <authorList>
            <person name="Kang S.-H."/>
            <person name="Pandey R.P."/>
            <person name="Lee C.-M."/>
            <person name="Sim J.-S."/>
            <person name="Jeong J.-T."/>
            <person name="Choi B.-S."/>
            <person name="Jung M."/>
            <person name="Ginzburg D."/>
            <person name="Zhao K."/>
            <person name="Won S.Y."/>
            <person name="Oh T.-J."/>
            <person name="Yu Y."/>
            <person name="Kim N.-H."/>
            <person name="Lee O.R."/>
            <person name="Lee T.-H."/>
            <person name="Bashyal P."/>
            <person name="Kim T.-S."/>
            <person name="Lee W.-H."/>
            <person name="Kawkins C."/>
            <person name="Kim C.-K."/>
            <person name="Kim J.S."/>
            <person name="Ahn B.O."/>
            <person name="Rhee S.Y."/>
            <person name="Sohng J.K."/>
        </authorList>
    </citation>
    <scope>NUCLEOTIDE SEQUENCE</scope>
    <source>
        <tissue evidence="8">Leaf</tissue>
    </source>
</reference>
<keyword evidence="1" id="KW-0808">Transferase</keyword>
<dbReference type="Gene3D" id="3.10.20.370">
    <property type="match status" value="1"/>
</dbReference>
<evidence type="ECO:0000256" key="6">
    <source>
        <dbReference type="ARBA" id="ARBA00022918"/>
    </source>
</evidence>
<evidence type="ECO:0000256" key="5">
    <source>
        <dbReference type="ARBA" id="ARBA00022801"/>
    </source>
</evidence>
<name>A0A834SRQ0_9FABA</name>
<dbReference type="CDD" id="cd09274">
    <property type="entry name" value="RNase_HI_RT_Ty3"/>
    <property type="match status" value="1"/>
</dbReference>
<gene>
    <name evidence="8" type="ORF">G2W53_041295</name>
</gene>
<comment type="caution">
    <text evidence="8">The sequence shown here is derived from an EMBL/GenBank/DDBJ whole genome shotgun (WGS) entry which is preliminary data.</text>
</comment>
<dbReference type="GO" id="GO:0003964">
    <property type="term" value="F:RNA-directed DNA polymerase activity"/>
    <property type="evidence" value="ECO:0007669"/>
    <property type="project" value="UniProtKB-KW"/>
</dbReference>
<keyword evidence="4" id="KW-0255">Endonuclease</keyword>
<dbReference type="Pfam" id="PF17917">
    <property type="entry name" value="RT_RNaseH"/>
    <property type="match status" value="1"/>
</dbReference>
<accession>A0A834SRQ0</accession>
<dbReference type="GO" id="GO:0016787">
    <property type="term" value="F:hydrolase activity"/>
    <property type="evidence" value="ECO:0007669"/>
    <property type="project" value="UniProtKB-KW"/>
</dbReference>
<feature type="domain" description="Reverse transcriptase RNase H-like" evidence="7">
    <location>
        <begin position="11"/>
        <end position="110"/>
    </location>
</feature>
<keyword evidence="6" id="KW-0695">RNA-directed DNA polymerase</keyword>
<keyword evidence="9" id="KW-1185">Reference proteome</keyword>